<dbReference type="NCBIfam" id="TIGR01494">
    <property type="entry name" value="ATPase_P-type"/>
    <property type="match status" value="1"/>
</dbReference>
<dbReference type="STRING" id="431595.K3X9U5"/>
<dbReference type="PANTHER" id="PTHR43294">
    <property type="entry name" value="SODIUM/POTASSIUM-TRANSPORTING ATPASE SUBUNIT ALPHA"/>
    <property type="match status" value="1"/>
</dbReference>
<keyword evidence="2" id="KW-1003">Cell membrane</keyword>
<dbReference type="eggNOG" id="KOG0203">
    <property type="taxonomic scope" value="Eukaryota"/>
</dbReference>
<dbReference type="GO" id="GO:0030007">
    <property type="term" value="P:intracellular potassium ion homeostasis"/>
    <property type="evidence" value="ECO:0007669"/>
    <property type="project" value="TreeGrafter"/>
</dbReference>
<keyword evidence="8" id="KW-0813">Transport</keyword>
<dbReference type="OMA" id="MATHCFT"/>
<dbReference type="GO" id="GO:0036376">
    <property type="term" value="P:sodium ion export across plasma membrane"/>
    <property type="evidence" value="ECO:0007669"/>
    <property type="project" value="TreeGrafter"/>
</dbReference>
<evidence type="ECO:0000256" key="3">
    <source>
        <dbReference type="ARBA" id="ARBA00022692"/>
    </source>
</evidence>
<dbReference type="AlphaFoldDB" id="K3X9U5"/>
<dbReference type="VEuPathDB" id="FungiDB:PYU1_G013965"/>
<keyword evidence="5" id="KW-0067">ATP-binding</keyword>
<dbReference type="InterPro" id="IPR036412">
    <property type="entry name" value="HAD-like_sf"/>
</dbReference>
<dbReference type="GO" id="GO:0005524">
    <property type="term" value="F:ATP binding"/>
    <property type="evidence" value="ECO:0007669"/>
    <property type="project" value="UniProtKB-KW"/>
</dbReference>
<evidence type="ECO:0000256" key="10">
    <source>
        <dbReference type="ARBA" id="ARBA00038148"/>
    </source>
</evidence>
<dbReference type="Proteomes" id="UP000019132">
    <property type="component" value="Unassembled WGS sequence"/>
</dbReference>
<name>K3X9U5_GLOUD</name>
<dbReference type="GO" id="GO:0016887">
    <property type="term" value="F:ATP hydrolysis activity"/>
    <property type="evidence" value="ECO:0007669"/>
    <property type="project" value="InterPro"/>
</dbReference>
<dbReference type="GO" id="GO:1990573">
    <property type="term" value="P:potassium ion import across plasma membrane"/>
    <property type="evidence" value="ECO:0007669"/>
    <property type="project" value="TreeGrafter"/>
</dbReference>
<dbReference type="GO" id="GO:1902600">
    <property type="term" value="P:proton transmembrane transport"/>
    <property type="evidence" value="ECO:0007669"/>
    <property type="project" value="TreeGrafter"/>
</dbReference>
<evidence type="ECO:0000313" key="11">
    <source>
        <dbReference type="EnsemblProtists" id="PYU1_T013994"/>
    </source>
</evidence>
<evidence type="ECO:0000256" key="1">
    <source>
        <dbReference type="ARBA" id="ARBA00004651"/>
    </source>
</evidence>
<dbReference type="InterPro" id="IPR001757">
    <property type="entry name" value="P_typ_ATPase"/>
</dbReference>
<dbReference type="PRINTS" id="PR00120">
    <property type="entry name" value="HATPASE"/>
</dbReference>
<dbReference type="InterPro" id="IPR050510">
    <property type="entry name" value="Cation_transp_ATPase_P-type"/>
</dbReference>
<keyword evidence="4" id="KW-0547">Nucleotide-binding</keyword>
<reference evidence="12" key="2">
    <citation type="submission" date="2010-04" db="EMBL/GenBank/DDBJ databases">
        <authorList>
            <person name="Buell R."/>
            <person name="Hamilton J."/>
            <person name="Hostetler J."/>
        </authorList>
    </citation>
    <scope>NUCLEOTIDE SEQUENCE [LARGE SCALE GENOMIC DNA]</scope>
    <source>
        <strain evidence="12">DAOM:BR144</strain>
    </source>
</reference>
<keyword evidence="9" id="KW-0472">Membrane</keyword>
<dbReference type="SUPFAM" id="SSF56784">
    <property type="entry name" value="HAD-like"/>
    <property type="match status" value="1"/>
</dbReference>
<keyword evidence="3" id="KW-0812">Transmembrane</keyword>
<dbReference type="CDD" id="cd01431">
    <property type="entry name" value="P-type_ATPases"/>
    <property type="match status" value="1"/>
</dbReference>
<dbReference type="FunFam" id="3.40.50.1000:FF:000083">
    <property type="entry name" value="Sodium/potassium-transporting ATPase subunit alpha"/>
    <property type="match status" value="1"/>
</dbReference>
<keyword evidence="7" id="KW-1133">Transmembrane helix</keyword>
<accession>K3X9U5</accession>
<dbReference type="InParanoid" id="K3X9U5"/>
<comment type="subcellular location">
    <subcellularLocation>
        <location evidence="1">Cell membrane</location>
        <topology evidence="1">Multi-pass membrane protein</topology>
    </subcellularLocation>
</comment>
<dbReference type="GO" id="GO:0005886">
    <property type="term" value="C:plasma membrane"/>
    <property type="evidence" value="ECO:0007669"/>
    <property type="project" value="UniProtKB-SubCell"/>
</dbReference>
<dbReference type="InterPro" id="IPR023214">
    <property type="entry name" value="HAD_sf"/>
</dbReference>
<organism evidence="11 12">
    <name type="scientific">Globisporangium ultimum (strain ATCC 200006 / CBS 805.95 / DAOM BR144)</name>
    <name type="common">Pythium ultimum</name>
    <dbReference type="NCBI Taxonomy" id="431595"/>
    <lineage>
        <taxon>Eukaryota</taxon>
        <taxon>Sar</taxon>
        <taxon>Stramenopiles</taxon>
        <taxon>Oomycota</taxon>
        <taxon>Peronosporomycetes</taxon>
        <taxon>Pythiales</taxon>
        <taxon>Pythiaceae</taxon>
        <taxon>Globisporangium</taxon>
    </lineage>
</organism>
<evidence type="ECO:0000256" key="6">
    <source>
        <dbReference type="ARBA" id="ARBA00022967"/>
    </source>
</evidence>
<dbReference type="EnsemblProtists" id="PYU1_T013994">
    <property type="protein sequence ID" value="PYU1_T013994"/>
    <property type="gene ID" value="PYU1_G013965"/>
</dbReference>
<reference evidence="11" key="3">
    <citation type="submission" date="2015-02" db="UniProtKB">
        <authorList>
            <consortium name="EnsemblProtists"/>
        </authorList>
    </citation>
    <scope>IDENTIFICATION</scope>
    <source>
        <strain evidence="11">DAOM BR144</strain>
    </source>
</reference>
<keyword evidence="6" id="KW-1278">Translocase</keyword>
<evidence type="ECO:0000256" key="5">
    <source>
        <dbReference type="ARBA" id="ARBA00022840"/>
    </source>
</evidence>
<dbReference type="Gene3D" id="3.40.50.1000">
    <property type="entry name" value="HAD superfamily/HAD-like"/>
    <property type="match status" value="1"/>
</dbReference>
<proteinExistence type="inferred from homology"/>
<dbReference type="PRINTS" id="PR00119">
    <property type="entry name" value="CATATPASE"/>
</dbReference>
<evidence type="ECO:0000256" key="9">
    <source>
        <dbReference type="ARBA" id="ARBA00023136"/>
    </source>
</evidence>
<dbReference type="Pfam" id="PF00702">
    <property type="entry name" value="Hydrolase"/>
    <property type="match status" value="1"/>
</dbReference>
<evidence type="ECO:0000256" key="7">
    <source>
        <dbReference type="ARBA" id="ARBA00022989"/>
    </source>
</evidence>
<dbReference type="Gene3D" id="3.40.1110.10">
    <property type="entry name" value="Calcium-transporting ATPase, cytoplasmic domain N"/>
    <property type="match status" value="1"/>
</dbReference>
<dbReference type="HOGENOM" id="CLU_1126435_0_0_1"/>
<evidence type="ECO:0000256" key="2">
    <source>
        <dbReference type="ARBA" id="ARBA00022475"/>
    </source>
</evidence>
<dbReference type="EMBL" id="GL376578">
    <property type="status" value="NOT_ANNOTATED_CDS"/>
    <property type="molecule type" value="Genomic_DNA"/>
</dbReference>
<keyword evidence="8" id="KW-0406">Ion transport</keyword>
<evidence type="ECO:0008006" key="13">
    <source>
        <dbReference type="Google" id="ProtNLM"/>
    </source>
</evidence>
<protein>
    <recommendedName>
        <fullName evidence="13">Cation-transporting P-type ATPase C-terminal domain-containing protein</fullName>
    </recommendedName>
</protein>
<evidence type="ECO:0000256" key="4">
    <source>
        <dbReference type="ARBA" id="ARBA00022741"/>
    </source>
</evidence>
<dbReference type="InterPro" id="IPR023299">
    <property type="entry name" value="ATPase_P-typ_cyto_dom_N"/>
</dbReference>
<evidence type="ECO:0000313" key="12">
    <source>
        <dbReference type="Proteomes" id="UP000019132"/>
    </source>
</evidence>
<evidence type="ECO:0000256" key="8">
    <source>
        <dbReference type="ARBA" id="ARBA00023065"/>
    </source>
</evidence>
<dbReference type="PANTHER" id="PTHR43294:SF21">
    <property type="entry name" value="CATION TRANSPORTING ATPASE"/>
    <property type="match status" value="1"/>
</dbReference>
<comment type="similarity">
    <text evidence="10">Belongs to the cation transport ATPase (P-type) (TC 3.A.3) family.</text>
</comment>
<reference evidence="12" key="1">
    <citation type="journal article" date="2010" name="Genome Biol.">
        <title>Genome sequence of the necrotrophic plant pathogen Pythium ultimum reveals original pathogenicity mechanisms and effector repertoire.</title>
        <authorList>
            <person name="Levesque C.A."/>
            <person name="Brouwer H."/>
            <person name="Cano L."/>
            <person name="Hamilton J.P."/>
            <person name="Holt C."/>
            <person name="Huitema E."/>
            <person name="Raffaele S."/>
            <person name="Robideau G.P."/>
            <person name="Thines M."/>
            <person name="Win J."/>
            <person name="Zerillo M.M."/>
            <person name="Beakes G.W."/>
            <person name="Boore J.L."/>
            <person name="Busam D."/>
            <person name="Dumas B."/>
            <person name="Ferriera S."/>
            <person name="Fuerstenberg S.I."/>
            <person name="Gachon C.M."/>
            <person name="Gaulin E."/>
            <person name="Govers F."/>
            <person name="Grenville-Briggs L."/>
            <person name="Horner N."/>
            <person name="Hostetler J."/>
            <person name="Jiang R.H."/>
            <person name="Johnson J."/>
            <person name="Krajaejun T."/>
            <person name="Lin H."/>
            <person name="Meijer H.J."/>
            <person name="Moore B."/>
            <person name="Morris P."/>
            <person name="Phuntmart V."/>
            <person name="Puiu D."/>
            <person name="Shetty J."/>
            <person name="Stajich J.E."/>
            <person name="Tripathy S."/>
            <person name="Wawra S."/>
            <person name="van West P."/>
            <person name="Whitty B.R."/>
            <person name="Coutinho P.M."/>
            <person name="Henrissat B."/>
            <person name="Martin F."/>
            <person name="Thomas P.D."/>
            <person name="Tyler B.M."/>
            <person name="De Vries R.P."/>
            <person name="Kamoun S."/>
            <person name="Yandell M."/>
            <person name="Tisserat N."/>
            <person name="Buell C.R."/>
        </authorList>
    </citation>
    <scope>NUCLEOTIDE SEQUENCE</scope>
    <source>
        <strain evidence="12">DAOM:BR144</strain>
    </source>
</reference>
<dbReference type="GO" id="GO:0005391">
    <property type="term" value="F:P-type sodium:potassium-exchanging transporter activity"/>
    <property type="evidence" value="ECO:0007669"/>
    <property type="project" value="TreeGrafter"/>
</dbReference>
<keyword evidence="12" id="KW-1185">Reference proteome</keyword>
<dbReference type="Gene3D" id="1.20.1110.10">
    <property type="entry name" value="Calcium-transporting ATPase, transmembrane domain"/>
    <property type="match status" value="1"/>
</dbReference>
<dbReference type="GO" id="GO:0006883">
    <property type="term" value="P:intracellular sodium ion homeostasis"/>
    <property type="evidence" value="ECO:0007669"/>
    <property type="project" value="TreeGrafter"/>
</dbReference>
<sequence length="247" mass="26549">MATHCFTPASPDMKFSAEKGNFPTEDLCFVGMTATMDPPRDDVPEAIQKCNDADVKVFMVTGDYPLTTQAIAREIGLLNVNDNVLNLLTPSMGHIGKLDWSGYDAAVTHGAVIGHLTPQLFNTVLSMKQVVFARTTPQHKLEIVRASQELGECVGVTEDDVNGAPVLKQADVGVAMGTNGSDVAREAADIILMDDNFSTIVRGIEQGRTIYGNLKKKTGYTLTHLWPEIAPATLNLAFGMPAALTSL</sequence>